<evidence type="ECO:0000256" key="4">
    <source>
        <dbReference type="ARBA" id="ARBA00023163"/>
    </source>
</evidence>
<dbReference type="SUPFAM" id="SSF53850">
    <property type="entry name" value="Periplasmic binding protein-like II"/>
    <property type="match status" value="1"/>
</dbReference>
<dbReference type="PANTHER" id="PTHR30126:SF40">
    <property type="entry name" value="HTH-TYPE TRANSCRIPTIONAL REGULATOR GLTR"/>
    <property type="match status" value="1"/>
</dbReference>
<accession>A0A7G9B744</accession>
<evidence type="ECO:0000256" key="2">
    <source>
        <dbReference type="ARBA" id="ARBA00023015"/>
    </source>
</evidence>
<dbReference type="InterPro" id="IPR036390">
    <property type="entry name" value="WH_DNA-bd_sf"/>
</dbReference>
<dbReference type="Proteomes" id="UP000515960">
    <property type="component" value="Chromosome"/>
</dbReference>
<evidence type="ECO:0000313" key="6">
    <source>
        <dbReference type="EMBL" id="QNL45375.1"/>
    </source>
</evidence>
<name>A0A7G9B744_9FIRM</name>
<organism evidence="6 7">
    <name type="scientific">Oscillibacter hominis</name>
    <dbReference type="NCBI Taxonomy" id="2763056"/>
    <lineage>
        <taxon>Bacteria</taxon>
        <taxon>Bacillati</taxon>
        <taxon>Bacillota</taxon>
        <taxon>Clostridia</taxon>
        <taxon>Eubacteriales</taxon>
        <taxon>Oscillospiraceae</taxon>
        <taxon>Oscillibacter</taxon>
    </lineage>
</organism>
<dbReference type="InterPro" id="IPR005119">
    <property type="entry name" value="LysR_subst-bd"/>
</dbReference>
<evidence type="ECO:0000259" key="5">
    <source>
        <dbReference type="PROSITE" id="PS50931"/>
    </source>
</evidence>
<dbReference type="FunFam" id="1.10.10.10:FF:000001">
    <property type="entry name" value="LysR family transcriptional regulator"/>
    <property type="match status" value="1"/>
</dbReference>
<proteinExistence type="inferred from homology"/>
<dbReference type="NCBIfam" id="NF040786">
    <property type="entry name" value="LysR_Sec_metab"/>
    <property type="match status" value="1"/>
</dbReference>
<dbReference type="PRINTS" id="PR00039">
    <property type="entry name" value="HTHLYSR"/>
</dbReference>
<protein>
    <submittedName>
        <fullName evidence="6">LysR family transcriptional regulator</fullName>
    </submittedName>
</protein>
<dbReference type="InterPro" id="IPR000847">
    <property type="entry name" value="LysR_HTH_N"/>
</dbReference>
<dbReference type="Pfam" id="PF00126">
    <property type="entry name" value="HTH_1"/>
    <property type="match status" value="1"/>
</dbReference>
<dbReference type="GO" id="GO:0000976">
    <property type="term" value="F:transcription cis-regulatory region binding"/>
    <property type="evidence" value="ECO:0007669"/>
    <property type="project" value="TreeGrafter"/>
</dbReference>
<evidence type="ECO:0000256" key="1">
    <source>
        <dbReference type="ARBA" id="ARBA00009437"/>
    </source>
</evidence>
<keyword evidence="3" id="KW-0238">DNA-binding</keyword>
<dbReference type="RefSeq" id="WP_187333828.1">
    <property type="nucleotide sequence ID" value="NZ_CP060490.1"/>
</dbReference>
<dbReference type="PROSITE" id="PS50931">
    <property type="entry name" value="HTH_LYSR"/>
    <property type="match status" value="1"/>
</dbReference>
<reference evidence="6 7" key="1">
    <citation type="submission" date="2020-08" db="EMBL/GenBank/DDBJ databases">
        <authorList>
            <person name="Liu C."/>
            <person name="Sun Q."/>
        </authorList>
    </citation>
    <scope>NUCLEOTIDE SEQUENCE [LARGE SCALE GENOMIC DNA]</scope>
    <source>
        <strain evidence="6 7">NSJ-62</strain>
    </source>
</reference>
<keyword evidence="2" id="KW-0805">Transcription regulation</keyword>
<dbReference type="Pfam" id="PF03466">
    <property type="entry name" value="LysR_substrate"/>
    <property type="match status" value="1"/>
</dbReference>
<dbReference type="EMBL" id="CP060490">
    <property type="protein sequence ID" value="QNL45375.1"/>
    <property type="molecule type" value="Genomic_DNA"/>
</dbReference>
<dbReference type="InterPro" id="IPR036388">
    <property type="entry name" value="WH-like_DNA-bd_sf"/>
</dbReference>
<feature type="domain" description="HTH lysR-type" evidence="5">
    <location>
        <begin position="14"/>
        <end position="72"/>
    </location>
</feature>
<evidence type="ECO:0000313" key="7">
    <source>
        <dbReference type="Proteomes" id="UP000515960"/>
    </source>
</evidence>
<dbReference type="Gene3D" id="3.40.190.10">
    <property type="entry name" value="Periplasmic binding protein-like II"/>
    <property type="match status" value="2"/>
</dbReference>
<keyword evidence="7" id="KW-1185">Reference proteome</keyword>
<dbReference type="PANTHER" id="PTHR30126">
    <property type="entry name" value="HTH-TYPE TRANSCRIPTIONAL REGULATOR"/>
    <property type="match status" value="1"/>
</dbReference>
<dbReference type="KEGG" id="ohi:H8790_04990"/>
<dbReference type="SUPFAM" id="SSF46785">
    <property type="entry name" value="Winged helix' DNA-binding domain"/>
    <property type="match status" value="1"/>
</dbReference>
<evidence type="ECO:0000256" key="3">
    <source>
        <dbReference type="ARBA" id="ARBA00023125"/>
    </source>
</evidence>
<dbReference type="InterPro" id="IPR047788">
    <property type="entry name" value="LysR-like_Sec_metab"/>
</dbReference>
<comment type="similarity">
    <text evidence="1">Belongs to the LysR transcriptional regulatory family.</text>
</comment>
<dbReference type="Gene3D" id="1.10.10.10">
    <property type="entry name" value="Winged helix-like DNA-binding domain superfamily/Winged helix DNA-binding domain"/>
    <property type="match status" value="1"/>
</dbReference>
<gene>
    <name evidence="6" type="ORF">H8790_04990</name>
</gene>
<dbReference type="GO" id="GO:0003700">
    <property type="term" value="F:DNA-binding transcription factor activity"/>
    <property type="evidence" value="ECO:0007669"/>
    <property type="project" value="InterPro"/>
</dbReference>
<sequence>MERNDKKGKRMLEINLRQLEAFVTTAEYSSFTRAAEELYLTQSTVSAHIRTLEQALGAQLILRGARRKVTLTEEGKRVYGAAKDVLNRCQALQEMTERARGGELTIGASTVPAQHVLPELLPGFLHKYGDSRYLLRRGDSAQVHKLLEQGEVRLGFVGAALDRKRYTYHTLMEDKLVLISANTPHFQEYRTRGSGGRPLLLQEPMISREESSGTKQVLNQYLKKCGLTPEELQIVARMDSPETIKNTVAQGMGISVISELAVREEVDSGKLLAFDLDDGGVYRKIYLTWRKEETLSRIEQEFISYIRGEIRKRYDRF</sequence>
<dbReference type="AlphaFoldDB" id="A0A7G9B744"/>
<keyword evidence="4" id="KW-0804">Transcription</keyword>